<feature type="DNA-binding region" description="H-T-H motif" evidence="4">
    <location>
        <begin position="38"/>
        <end position="57"/>
    </location>
</feature>
<dbReference type="InterPro" id="IPR001647">
    <property type="entry name" value="HTH_TetR"/>
</dbReference>
<keyword evidence="7" id="KW-1185">Reference proteome</keyword>
<dbReference type="Proteomes" id="UP001501442">
    <property type="component" value="Unassembled WGS sequence"/>
</dbReference>
<evidence type="ECO:0000313" key="7">
    <source>
        <dbReference type="Proteomes" id="UP001501442"/>
    </source>
</evidence>
<keyword evidence="1" id="KW-0805">Transcription regulation</keyword>
<organism evidence="6 7">
    <name type="scientific">Actinoallomurus vinaceus</name>
    <dbReference type="NCBI Taxonomy" id="1080074"/>
    <lineage>
        <taxon>Bacteria</taxon>
        <taxon>Bacillati</taxon>
        <taxon>Actinomycetota</taxon>
        <taxon>Actinomycetes</taxon>
        <taxon>Streptosporangiales</taxon>
        <taxon>Thermomonosporaceae</taxon>
        <taxon>Actinoallomurus</taxon>
    </lineage>
</organism>
<dbReference type="Gene3D" id="1.10.357.10">
    <property type="entry name" value="Tetracycline Repressor, domain 2"/>
    <property type="match status" value="1"/>
</dbReference>
<keyword evidence="3" id="KW-0804">Transcription</keyword>
<evidence type="ECO:0000256" key="4">
    <source>
        <dbReference type="PROSITE-ProRule" id="PRU00335"/>
    </source>
</evidence>
<dbReference type="InterPro" id="IPR009057">
    <property type="entry name" value="Homeodomain-like_sf"/>
</dbReference>
<reference evidence="7" key="1">
    <citation type="journal article" date="2019" name="Int. J. Syst. Evol. Microbiol.">
        <title>The Global Catalogue of Microorganisms (GCM) 10K type strain sequencing project: providing services to taxonomists for standard genome sequencing and annotation.</title>
        <authorList>
            <consortium name="The Broad Institute Genomics Platform"/>
            <consortium name="The Broad Institute Genome Sequencing Center for Infectious Disease"/>
            <person name="Wu L."/>
            <person name="Ma J."/>
        </authorList>
    </citation>
    <scope>NUCLEOTIDE SEQUENCE [LARGE SCALE GENOMIC DNA]</scope>
    <source>
        <strain evidence="7">JCM 17939</strain>
    </source>
</reference>
<name>A0ABP8U6X6_9ACTN</name>
<dbReference type="PANTHER" id="PTHR30055:SF209">
    <property type="entry name" value="POSSIBLE TRANSCRIPTIONAL REGULATORY PROTEIN (PROBABLY TETR-FAMILY)"/>
    <property type="match status" value="1"/>
</dbReference>
<evidence type="ECO:0000313" key="6">
    <source>
        <dbReference type="EMBL" id="GAA4623180.1"/>
    </source>
</evidence>
<evidence type="ECO:0000256" key="2">
    <source>
        <dbReference type="ARBA" id="ARBA00023125"/>
    </source>
</evidence>
<dbReference type="PRINTS" id="PR00455">
    <property type="entry name" value="HTHTETR"/>
</dbReference>
<dbReference type="PANTHER" id="PTHR30055">
    <property type="entry name" value="HTH-TYPE TRANSCRIPTIONAL REGULATOR RUTR"/>
    <property type="match status" value="1"/>
</dbReference>
<protein>
    <submittedName>
        <fullName evidence="6">TetR/AcrR family transcriptional regulator</fullName>
    </submittedName>
</protein>
<sequence length="251" mass="26937">MLRGLIRERVTVDIVDARTRILEAAADLLSRSSEADFSTRAVCEAAGVGAPALYRQFGDKEGLLSAVVDFGFEQYLAAKRAAQPSADPVQDLRDGWDNHVAFAVENPNYYRLMFSPGLSAPPAAVAEAHDLLLAVLRRCAAAGRLRTSPETAARMIMSANSGVALSLISRPAFYPDPDFSHRVRDAVIGSITVPEDSRAVDSRDPAADTTAVMAAALGARLQEESPDALTKEETALLRQWLRRLADASASA</sequence>
<dbReference type="PROSITE" id="PS50977">
    <property type="entry name" value="HTH_TETR_2"/>
    <property type="match status" value="1"/>
</dbReference>
<gene>
    <name evidence="6" type="ORF">GCM10023196_018370</name>
</gene>
<dbReference type="InterPro" id="IPR025996">
    <property type="entry name" value="MT1864/Rv1816-like_C"/>
</dbReference>
<evidence type="ECO:0000256" key="3">
    <source>
        <dbReference type="ARBA" id="ARBA00023163"/>
    </source>
</evidence>
<evidence type="ECO:0000259" key="5">
    <source>
        <dbReference type="PROSITE" id="PS50977"/>
    </source>
</evidence>
<comment type="caution">
    <text evidence="6">The sequence shown here is derived from an EMBL/GenBank/DDBJ whole genome shotgun (WGS) entry which is preliminary data.</text>
</comment>
<dbReference type="EMBL" id="BAABHK010000002">
    <property type="protein sequence ID" value="GAA4623180.1"/>
    <property type="molecule type" value="Genomic_DNA"/>
</dbReference>
<evidence type="ECO:0000256" key="1">
    <source>
        <dbReference type="ARBA" id="ARBA00023015"/>
    </source>
</evidence>
<dbReference type="InterPro" id="IPR050109">
    <property type="entry name" value="HTH-type_TetR-like_transc_reg"/>
</dbReference>
<dbReference type="Pfam" id="PF13305">
    <property type="entry name" value="TetR_C_33"/>
    <property type="match status" value="1"/>
</dbReference>
<dbReference type="InterPro" id="IPR036271">
    <property type="entry name" value="Tet_transcr_reg_TetR-rel_C_sf"/>
</dbReference>
<dbReference type="SUPFAM" id="SSF46689">
    <property type="entry name" value="Homeodomain-like"/>
    <property type="match status" value="1"/>
</dbReference>
<accession>A0ABP8U6X6</accession>
<keyword evidence="2 4" id="KW-0238">DNA-binding</keyword>
<dbReference type="Pfam" id="PF00440">
    <property type="entry name" value="TetR_N"/>
    <property type="match status" value="1"/>
</dbReference>
<feature type="domain" description="HTH tetR-type" evidence="5">
    <location>
        <begin position="15"/>
        <end position="75"/>
    </location>
</feature>
<dbReference type="SUPFAM" id="SSF48498">
    <property type="entry name" value="Tetracyclin repressor-like, C-terminal domain"/>
    <property type="match status" value="1"/>
</dbReference>
<proteinExistence type="predicted"/>